<dbReference type="SUPFAM" id="SSF52047">
    <property type="entry name" value="RNI-like"/>
    <property type="match status" value="1"/>
</dbReference>
<dbReference type="InterPro" id="IPR032675">
    <property type="entry name" value="LRR_dom_sf"/>
</dbReference>
<dbReference type="EMBL" id="SFCI01000160">
    <property type="protein sequence ID" value="TFY81929.1"/>
    <property type="molecule type" value="Genomic_DNA"/>
</dbReference>
<organism evidence="1 2">
    <name type="scientific">Hericium alpestre</name>
    <dbReference type="NCBI Taxonomy" id="135208"/>
    <lineage>
        <taxon>Eukaryota</taxon>
        <taxon>Fungi</taxon>
        <taxon>Dikarya</taxon>
        <taxon>Basidiomycota</taxon>
        <taxon>Agaricomycotina</taxon>
        <taxon>Agaricomycetes</taxon>
        <taxon>Russulales</taxon>
        <taxon>Hericiaceae</taxon>
        <taxon>Hericium</taxon>
    </lineage>
</organism>
<evidence type="ECO:0008006" key="3">
    <source>
        <dbReference type="Google" id="ProtNLM"/>
    </source>
</evidence>
<protein>
    <recommendedName>
        <fullName evidence="3">F-box domain-containing protein</fullName>
    </recommendedName>
</protein>
<dbReference type="AlphaFoldDB" id="A0A4Z0A7M6"/>
<name>A0A4Z0A7M6_9AGAM</name>
<sequence length="499" mass="55483">MDLPNASKWVLPSSGESTESVFYRRVGWIRITHVCRSWRHQALAYTGLWKNIDSGLAPQWMIELTRRSRQLPFTLHWSIMDHVEYECVRSVVEEVSTPALIARLRALHIKALCSKYVMPLLEMLVYPAPLLEELELRLGINSYDSPRSIGGTVFASTMPKLRHLALEDCMPSSWDMPYLQNLTSLEIVNTGQSDLPQIMIPDCLDMLTRAPQLESLVLKNIFNPPEGSHHRVAAISLDHLSKLGLQCSIAGLILLKRNLQIPATSAVEVGFFKSHDGLTDLLKLLAPVNTSTVKRPNDPYWEVTIACDKARGGPRRILWARDDRARVSGTFKTLSIEYADAPNEWQDALLEICEHTRTNSGIVGLTLSGNQLSGLKKKVLQRILRCMPVTWSLRLEGKRTIDAVAQLQKVVTGRMGGTEVVGPELKLLMLKGVPLSDADGAATAYAAVLLAVLQARHALGFSIPSLTLEGCTCQEYLLEQLRMCVSDVYCKPAGDLGVR</sequence>
<dbReference type="Gene3D" id="3.80.10.10">
    <property type="entry name" value="Ribonuclease Inhibitor"/>
    <property type="match status" value="1"/>
</dbReference>
<evidence type="ECO:0000313" key="2">
    <source>
        <dbReference type="Proteomes" id="UP000298061"/>
    </source>
</evidence>
<evidence type="ECO:0000313" key="1">
    <source>
        <dbReference type="EMBL" id="TFY81929.1"/>
    </source>
</evidence>
<accession>A0A4Z0A7M6</accession>
<gene>
    <name evidence="1" type="ORF">EWM64_g2088</name>
</gene>
<comment type="caution">
    <text evidence="1">The sequence shown here is derived from an EMBL/GenBank/DDBJ whole genome shotgun (WGS) entry which is preliminary data.</text>
</comment>
<proteinExistence type="predicted"/>
<dbReference type="OrthoDB" id="3172239at2759"/>
<reference evidence="1 2" key="1">
    <citation type="submission" date="2019-02" db="EMBL/GenBank/DDBJ databases">
        <title>Genome sequencing of the rare red list fungi Hericium alpestre (H. flagellum).</title>
        <authorList>
            <person name="Buettner E."/>
            <person name="Kellner H."/>
        </authorList>
    </citation>
    <scope>NUCLEOTIDE SEQUENCE [LARGE SCALE GENOMIC DNA]</scope>
    <source>
        <strain evidence="1 2">DSM 108284</strain>
    </source>
</reference>
<dbReference type="Proteomes" id="UP000298061">
    <property type="component" value="Unassembled WGS sequence"/>
</dbReference>
<keyword evidence="2" id="KW-1185">Reference proteome</keyword>